<dbReference type="PROSITE" id="PS50089">
    <property type="entry name" value="ZF_RING_2"/>
    <property type="match status" value="1"/>
</dbReference>
<keyword evidence="3" id="KW-0862">Zinc</keyword>
<comment type="caution">
    <text evidence="7">The sequence shown here is derived from an EMBL/GenBank/DDBJ whole genome shotgun (WGS) entry which is preliminary data.</text>
</comment>
<evidence type="ECO:0000313" key="8">
    <source>
        <dbReference type="Proteomes" id="UP001285354"/>
    </source>
</evidence>
<dbReference type="PANTHER" id="PTHR22763">
    <property type="entry name" value="RING ZINC FINGER PROTEIN"/>
    <property type="match status" value="1"/>
</dbReference>
<dbReference type="SUPFAM" id="SSF57850">
    <property type="entry name" value="RING/U-box"/>
    <property type="match status" value="1"/>
</dbReference>
<keyword evidence="1" id="KW-0479">Metal-binding</keyword>
<evidence type="ECO:0000256" key="4">
    <source>
        <dbReference type="PROSITE-ProRule" id="PRU00175"/>
    </source>
</evidence>
<dbReference type="GO" id="GO:0008270">
    <property type="term" value="F:zinc ion binding"/>
    <property type="evidence" value="ECO:0007669"/>
    <property type="project" value="UniProtKB-KW"/>
</dbReference>
<keyword evidence="8" id="KW-1185">Reference proteome</keyword>
<dbReference type="GO" id="GO:0036503">
    <property type="term" value="P:ERAD pathway"/>
    <property type="evidence" value="ECO:0007669"/>
    <property type="project" value="TreeGrafter"/>
</dbReference>
<dbReference type="GO" id="GO:0043161">
    <property type="term" value="P:proteasome-mediated ubiquitin-dependent protein catabolic process"/>
    <property type="evidence" value="ECO:0007669"/>
    <property type="project" value="TreeGrafter"/>
</dbReference>
<dbReference type="EMBL" id="JAUBYV010000001">
    <property type="protein sequence ID" value="KAK2629681.1"/>
    <property type="molecule type" value="Genomic_DNA"/>
</dbReference>
<dbReference type="PANTHER" id="PTHR22763:SF184">
    <property type="entry name" value="E3 UBIQUITIN-PROTEIN LIGASE SYNOVIOLIN"/>
    <property type="match status" value="1"/>
</dbReference>
<proteinExistence type="predicted"/>
<dbReference type="Proteomes" id="UP001285354">
    <property type="component" value="Unassembled WGS sequence"/>
</dbReference>
<dbReference type="Gene3D" id="3.30.40.10">
    <property type="entry name" value="Zinc/RING finger domain, C3HC4 (zinc finger)"/>
    <property type="match status" value="1"/>
</dbReference>
<dbReference type="GO" id="GO:0061630">
    <property type="term" value="F:ubiquitin protein ligase activity"/>
    <property type="evidence" value="ECO:0007669"/>
    <property type="project" value="UniProtKB-EC"/>
</dbReference>
<accession>A0AAD9T5S2</accession>
<protein>
    <recommendedName>
        <fullName evidence="6">RING-type domain-containing protein</fullName>
    </recommendedName>
</protein>
<evidence type="ECO:0000313" key="7">
    <source>
        <dbReference type="EMBL" id="KAK2629681.1"/>
    </source>
</evidence>
<evidence type="ECO:0000259" key="6">
    <source>
        <dbReference type="PROSITE" id="PS50089"/>
    </source>
</evidence>
<name>A0AAD9T5S2_9HELO</name>
<evidence type="ECO:0000256" key="3">
    <source>
        <dbReference type="ARBA" id="ARBA00022833"/>
    </source>
</evidence>
<evidence type="ECO:0000256" key="2">
    <source>
        <dbReference type="ARBA" id="ARBA00022771"/>
    </source>
</evidence>
<dbReference type="AlphaFoldDB" id="A0AAD9T5S2"/>
<dbReference type="GO" id="GO:0005789">
    <property type="term" value="C:endoplasmic reticulum membrane"/>
    <property type="evidence" value="ECO:0007669"/>
    <property type="project" value="UniProtKB-SubCell"/>
</dbReference>
<gene>
    <name evidence="7" type="ORF">QTJ16_000501</name>
</gene>
<dbReference type="InterPro" id="IPR013083">
    <property type="entry name" value="Znf_RING/FYVE/PHD"/>
</dbReference>
<dbReference type="InterPro" id="IPR050731">
    <property type="entry name" value="HRD1_E3_ubiq-ligases"/>
</dbReference>
<feature type="domain" description="RING-type" evidence="6">
    <location>
        <begin position="170"/>
        <end position="223"/>
    </location>
</feature>
<dbReference type="InterPro" id="IPR001841">
    <property type="entry name" value="Znf_RING"/>
</dbReference>
<sequence length="424" mass="49269">MCRLRQINFFHNCTHLQEVVVPSCNPDCRKKILGRDYIMSEWCPRCKWSGFLVPFKYQEYARGVECGGFSGKVTREVTLHDGTSTDELDNVQLWFRRQQELRGPCWAFRKTLRIDAYLQVREQEEAMEVSPRDRTYFMDEFDKEYPDDPRNDDLYREVTLEEIPQEKDICGICQGSMNAASSDAEDWCSSRSACALPCDHYFGVACLSGWMIEKEKNSCPTCRQEYKIMHQLSLAEQSRVPPGWNEQREYNLEPGLERDRSVRRSLMVHYWLKLMLVGLLTAPFPFLSWTNVWMWTCGAAIFHYSGIHLVMSKSFPERLIQNKFALCSALGNTLEIIYANVSGRADCSWCGLILGLTMLPLLYCGYKKWWTHDLDVPWTSEGVTRELLTTDPSRHPGFVDYLLSDGSETDEEESEEENRRGDDE</sequence>
<feature type="region of interest" description="Disordered" evidence="5">
    <location>
        <begin position="403"/>
        <end position="424"/>
    </location>
</feature>
<feature type="compositionally biased region" description="Acidic residues" evidence="5">
    <location>
        <begin position="407"/>
        <end position="416"/>
    </location>
</feature>
<reference evidence="7" key="1">
    <citation type="submission" date="2023-06" db="EMBL/GenBank/DDBJ databases">
        <title>Draft genome of Marssonina rosae.</title>
        <authorList>
            <person name="Cheng Q."/>
        </authorList>
    </citation>
    <scope>NUCLEOTIDE SEQUENCE</scope>
    <source>
        <strain evidence="7">R4</strain>
    </source>
</reference>
<keyword evidence="2 4" id="KW-0863">Zinc-finger</keyword>
<organism evidence="7 8">
    <name type="scientific">Diplocarpon rosae</name>
    <dbReference type="NCBI Taxonomy" id="946125"/>
    <lineage>
        <taxon>Eukaryota</taxon>
        <taxon>Fungi</taxon>
        <taxon>Dikarya</taxon>
        <taxon>Ascomycota</taxon>
        <taxon>Pezizomycotina</taxon>
        <taxon>Leotiomycetes</taxon>
        <taxon>Helotiales</taxon>
        <taxon>Drepanopezizaceae</taxon>
        <taxon>Diplocarpon</taxon>
    </lineage>
</organism>
<evidence type="ECO:0000256" key="5">
    <source>
        <dbReference type="SAM" id="MobiDB-lite"/>
    </source>
</evidence>
<evidence type="ECO:0000256" key="1">
    <source>
        <dbReference type="ARBA" id="ARBA00022723"/>
    </source>
</evidence>